<organism evidence="2 3">
    <name type="scientific">Ciona savignyi</name>
    <name type="common">Pacific transparent sea squirt</name>
    <dbReference type="NCBI Taxonomy" id="51511"/>
    <lineage>
        <taxon>Eukaryota</taxon>
        <taxon>Metazoa</taxon>
        <taxon>Chordata</taxon>
        <taxon>Tunicata</taxon>
        <taxon>Ascidiacea</taxon>
        <taxon>Phlebobranchia</taxon>
        <taxon>Cionidae</taxon>
        <taxon>Ciona</taxon>
    </lineage>
</organism>
<dbReference type="HOGENOM" id="CLU_1219352_0_0_1"/>
<feature type="compositionally biased region" description="Basic residues" evidence="1">
    <location>
        <begin position="134"/>
        <end position="145"/>
    </location>
</feature>
<dbReference type="InParanoid" id="H2YJ17"/>
<protein>
    <submittedName>
        <fullName evidence="2">Uncharacterized protein</fullName>
    </submittedName>
</protein>
<proteinExistence type="predicted"/>
<evidence type="ECO:0000313" key="3">
    <source>
        <dbReference type="Proteomes" id="UP000007875"/>
    </source>
</evidence>
<evidence type="ECO:0000313" key="2">
    <source>
        <dbReference type="Ensembl" id="ENSCSAVP00000005316.1"/>
    </source>
</evidence>
<keyword evidence="3" id="KW-1185">Reference proteome</keyword>
<reference evidence="3" key="1">
    <citation type="submission" date="2003-08" db="EMBL/GenBank/DDBJ databases">
        <authorList>
            <person name="Birren B."/>
            <person name="Nusbaum C."/>
            <person name="Abebe A."/>
            <person name="Abouelleil A."/>
            <person name="Adekoya E."/>
            <person name="Ait-zahra M."/>
            <person name="Allen N."/>
            <person name="Allen T."/>
            <person name="An P."/>
            <person name="Anderson M."/>
            <person name="Anderson S."/>
            <person name="Arachchi H."/>
            <person name="Armbruster J."/>
            <person name="Bachantsang P."/>
            <person name="Baldwin J."/>
            <person name="Barry A."/>
            <person name="Bayul T."/>
            <person name="Blitshsteyn B."/>
            <person name="Bloom T."/>
            <person name="Blye J."/>
            <person name="Boguslavskiy L."/>
            <person name="Borowsky M."/>
            <person name="Boukhgalter B."/>
            <person name="Brunache A."/>
            <person name="Butler J."/>
            <person name="Calixte N."/>
            <person name="Calvo S."/>
            <person name="Camarata J."/>
            <person name="Campo K."/>
            <person name="Chang J."/>
            <person name="Cheshatsang Y."/>
            <person name="Citroen M."/>
            <person name="Collymore A."/>
            <person name="Considine T."/>
            <person name="Cook A."/>
            <person name="Cooke P."/>
            <person name="Corum B."/>
            <person name="Cuomo C."/>
            <person name="David R."/>
            <person name="Dawoe T."/>
            <person name="Degray S."/>
            <person name="Dodge S."/>
            <person name="Dooley K."/>
            <person name="Dorje P."/>
            <person name="Dorjee K."/>
            <person name="Dorris L."/>
            <person name="Duffey N."/>
            <person name="Dupes A."/>
            <person name="Elkins T."/>
            <person name="Engels R."/>
            <person name="Erickson J."/>
            <person name="Farina A."/>
            <person name="Faro S."/>
            <person name="Ferreira P."/>
            <person name="Fischer H."/>
            <person name="Fitzgerald M."/>
            <person name="Foley K."/>
            <person name="Gage D."/>
            <person name="Galagan J."/>
            <person name="Gearin G."/>
            <person name="Gnerre S."/>
            <person name="Gnirke A."/>
            <person name="Goyette A."/>
            <person name="Graham J."/>
            <person name="Grandbois E."/>
            <person name="Gyaltsen K."/>
            <person name="Hafez N."/>
            <person name="Hagopian D."/>
            <person name="Hagos B."/>
            <person name="Hall J."/>
            <person name="Hatcher B."/>
            <person name="Heller A."/>
            <person name="Higgins H."/>
            <person name="Honan T."/>
            <person name="Horn A."/>
            <person name="Houde N."/>
            <person name="Hughes L."/>
            <person name="Hulme W."/>
            <person name="Husby E."/>
            <person name="Iliev I."/>
            <person name="Jaffe D."/>
            <person name="Jones C."/>
            <person name="Kamal M."/>
            <person name="Kamat A."/>
            <person name="Kamvysselis M."/>
            <person name="Karlsson E."/>
            <person name="Kells C."/>
            <person name="Kieu A."/>
            <person name="Kisner P."/>
            <person name="Kodira C."/>
            <person name="Kulbokas E."/>
            <person name="Labutti K."/>
            <person name="Lama D."/>
            <person name="Landers T."/>
            <person name="Leger J."/>
            <person name="Levine S."/>
            <person name="Lewis D."/>
            <person name="Lewis T."/>
            <person name="Lindblad-toh K."/>
            <person name="Liu X."/>
            <person name="Lokyitsang T."/>
            <person name="Lokyitsang Y."/>
            <person name="Lucien O."/>
            <person name="Lui A."/>
            <person name="Ma L.J."/>
            <person name="Mabbitt R."/>
            <person name="Macdonald J."/>
            <person name="Maclean C."/>
            <person name="Major J."/>
            <person name="Manning J."/>
            <person name="Marabella R."/>
            <person name="Maru K."/>
            <person name="Matthews C."/>
            <person name="Mauceli E."/>
            <person name="Mccarthy M."/>
            <person name="Mcdonough S."/>
            <person name="Mcghee T."/>
            <person name="Meldrim J."/>
            <person name="Meneus L."/>
            <person name="Mesirov J."/>
            <person name="Mihalev A."/>
            <person name="Mihova T."/>
            <person name="Mikkelsen T."/>
            <person name="Mlenga V."/>
            <person name="Moru K."/>
            <person name="Mozes J."/>
            <person name="Mulrain L."/>
            <person name="Munson G."/>
            <person name="Naylor J."/>
            <person name="Newes C."/>
            <person name="Nguyen C."/>
            <person name="Nguyen N."/>
            <person name="Nguyen T."/>
            <person name="Nicol R."/>
            <person name="Nielsen C."/>
            <person name="Nizzari M."/>
            <person name="Norbu C."/>
            <person name="Norbu N."/>
            <person name="O'donnell P."/>
            <person name="Okoawo O."/>
            <person name="O'leary S."/>
            <person name="Omotosho B."/>
            <person name="O'neill K."/>
            <person name="Osman S."/>
            <person name="Parker S."/>
            <person name="Perrin D."/>
            <person name="Phunkhang P."/>
            <person name="Piqani B."/>
            <person name="Purcell S."/>
            <person name="Rachupka T."/>
            <person name="Ramasamy U."/>
            <person name="Rameau R."/>
            <person name="Ray V."/>
            <person name="Raymond C."/>
            <person name="Retta R."/>
            <person name="Richardson S."/>
            <person name="Rise C."/>
            <person name="Rodriguez J."/>
            <person name="Rogers J."/>
            <person name="Rogov P."/>
            <person name="Rutman M."/>
            <person name="Schupbach R."/>
            <person name="Seaman C."/>
            <person name="Settipalli S."/>
            <person name="Sharpe T."/>
            <person name="Sheridan J."/>
            <person name="Sherpa N."/>
            <person name="Shi J."/>
            <person name="Smirnov S."/>
            <person name="Smith C."/>
            <person name="Sougnez C."/>
            <person name="Spencer B."/>
            <person name="Stalker J."/>
            <person name="Stange-thomann N."/>
            <person name="Stavropoulos S."/>
            <person name="Stetson K."/>
            <person name="Stone C."/>
            <person name="Stone S."/>
            <person name="Stubbs M."/>
            <person name="Talamas J."/>
            <person name="Tchuinga P."/>
            <person name="Tenzing P."/>
            <person name="Tesfaye S."/>
            <person name="Theodore J."/>
            <person name="Thoulutsang Y."/>
            <person name="Topham K."/>
            <person name="Towey S."/>
            <person name="Tsamla T."/>
            <person name="Tsomo N."/>
            <person name="Vallee D."/>
            <person name="Vassiliev H."/>
            <person name="Venkataraman V."/>
            <person name="Vinson J."/>
            <person name="Vo A."/>
            <person name="Wade C."/>
            <person name="Wang S."/>
            <person name="Wangchuk T."/>
            <person name="Wangdi T."/>
            <person name="Whittaker C."/>
            <person name="Wilkinson J."/>
            <person name="Wu Y."/>
            <person name="Wyman D."/>
            <person name="Yadav S."/>
            <person name="Yang S."/>
            <person name="Yang X."/>
            <person name="Yeager S."/>
            <person name="Yee E."/>
            <person name="Young G."/>
            <person name="Zainoun J."/>
            <person name="Zembeck L."/>
            <person name="Zimmer A."/>
            <person name="Zody M."/>
            <person name="Lander E."/>
        </authorList>
    </citation>
    <scope>NUCLEOTIDE SEQUENCE [LARGE SCALE GENOMIC DNA]</scope>
</reference>
<evidence type="ECO:0000256" key="1">
    <source>
        <dbReference type="SAM" id="MobiDB-lite"/>
    </source>
</evidence>
<dbReference type="Proteomes" id="UP000007875">
    <property type="component" value="Unassembled WGS sequence"/>
</dbReference>
<name>H2YJ17_CIOSA</name>
<dbReference type="AlphaFoldDB" id="H2YJ17"/>
<accession>H2YJ17</accession>
<dbReference type="Ensembl" id="ENSCSAVT00000005387.1">
    <property type="protein sequence ID" value="ENSCSAVP00000005316.1"/>
    <property type="gene ID" value="ENSCSAVG00000003171.1"/>
</dbReference>
<reference evidence="2" key="2">
    <citation type="submission" date="2025-08" db="UniProtKB">
        <authorList>
            <consortium name="Ensembl"/>
        </authorList>
    </citation>
    <scope>IDENTIFICATION</scope>
</reference>
<reference evidence="2" key="3">
    <citation type="submission" date="2025-09" db="UniProtKB">
        <authorList>
            <consortium name="Ensembl"/>
        </authorList>
    </citation>
    <scope>IDENTIFICATION</scope>
</reference>
<feature type="region of interest" description="Disordered" evidence="1">
    <location>
        <begin position="134"/>
        <end position="178"/>
    </location>
</feature>
<sequence length="227" mass="25656">MNSVWDDPFMRHFVKSPESIVASHPTLALMINPTPSCTAITRRTSLNHTLNALSDKPVNDMNHVWEDPSMRQFLKPTDTNSPSLQVNPTHNNANNTSLSLCHQQEPVESSVPETNPVESRLSPVAIKHQVSPIFKRKNPSPHLRKSPQGLGSALHSPYLMPSEPQQHASKVEPENTDIEEKEQLVQSGYQKMVNFYETPVPLASYAYTPPYPRRLLVWPNQPKKEQL</sequence>